<dbReference type="Proteomes" id="UP000009874">
    <property type="component" value="Unassembled WGS sequence"/>
</dbReference>
<keyword evidence="3" id="KW-1185">Reference proteome</keyword>
<dbReference type="PATRIC" id="fig|883126.3.peg.4432"/>
<evidence type="ECO:0000313" key="2">
    <source>
        <dbReference type="EMBL" id="EKU80329.1"/>
    </source>
</evidence>
<dbReference type="STRING" id="47229.LO55_4466"/>
<dbReference type="HOGENOM" id="CLU_2054632_0_0_4"/>
<dbReference type="AlphaFoldDB" id="K9D6S9"/>
<protein>
    <submittedName>
        <fullName evidence="2">Uncharacterized protein</fullName>
    </submittedName>
</protein>
<evidence type="ECO:0000313" key="3">
    <source>
        <dbReference type="Proteomes" id="UP000009874"/>
    </source>
</evidence>
<sequence length="102" mass="10982">MVYDNKYGISEQGTTGKGNTYKNNLVTRNTTYNFQLRNGLTHTGTISSEPLFAGYSRTAATPDYKLTISSPAIGRGLATYAPAADIDDKARGTAIDLGAYQH</sequence>
<dbReference type="Gene3D" id="2.160.20.10">
    <property type="entry name" value="Single-stranded right-handed beta-helix, Pectin lyase-like"/>
    <property type="match status" value="1"/>
</dbReference>
<name>K9D6S9_9BURK</name>
<accession>K9D6S9</accession>
<comment type="caution">
    <text evidence="2">The sequence shown here is derived from an EMBL/GenBank/DDBJ whole genome shotgun (WGS) entry which is preliminary data.</text>
</comment>
<feature type="compositionally biased region" description="Polar residues" evidence="1">
    <location>
        <begin position="11"/>
        <end position="21"/>
    </location>
</feature>
<dbReference type="SUPFAM" id="SSF51126">
    <property type="entry name" value="Pectin lyase-like"/>
    <property type="match status" value="1"/>
</dbReference>
<dbReference type="InterPro" id="IPR059226">
    <property type="entry name" value="Choice_anch_Q_dom"/>
</dbReference>
<dbReference type="EMBL" id="AGZI01000056">
    <property type="protein sequence ID" value="EKU80329.1"/>
    <property type="molecule type" value="Genomic_DNA"/>
</dbReference>
<dbReference type="InterPro" id="IPR012334">
    <property type="entry name" value="Pectin_lyas_fold"/>
</dbReference>
<gene>
    <name evidence="2" type="ORF">HMPREF9710_04395</name>
</gene>
<proteinExistence type="predicted"/>
<evidence type="ECO:0000256" key="1">
    <source>
        <dbReference type="SAM" id="MobiDB-lite"/>
    </source>
</evidence>
<dbReference type="InterPro" id="IPR011050">
    <property type="entry name" value="Pectin_lyase_fold/virulence"/>
</dbReference>
<feature type="region of interest" description="Disordered" evidence="1">
    <location>
        <begin position="1"/>
        <end position="21"/>
    </location>
</feature>
<dbReference type="NCBIfam" id="NF041518">
    <property type="entry name" value="choice_anch_Q"/>
    <property type="match status" value="1"/>
</dbReference>
<organism evidence="2 3">
    <name type="scientific">Massilia timonae CCUG 45783</name>
    <dbReference type="NCBI Taxonomy" id="883126"/>
    <lineage>
        <taxon>Bacteria</taxon>
        <taxon>Pseudomonadati</taxon>
        <taxon>Pseudomonadota</taxon>
        <taxon>Betaproteobacteria</taxon>
        <taxon>Burkholderiales</taxon>
        <taxon>Oxalobacteraceae</taxon>
        <taxon>Telluria group</taxon>
        <taxon>Massilia</taxon>
    </lineage>
</organism>
<reference evidence="2 3" key="1">
    <citation type="submission" date="2012-09" db="EMBL/GenBank/DDBJ databases">
        <title>The Genome Sequence of Massilia timonae CCUG 45783.</title>
        <authorList>
            <consortium name="The Broad Institute Genome Sequencing Platform"/>
            <person name="Earl A."/>
            <person name="Ward D."/>
            <person name="Feldgarden M."/>
            <person name="Gevers D."/>
            <person name="Huys G."/>
            <person name="Walker B."/>
            <person name="Young S.K."/>
            <person name="Zeng Q."/>
            <person name="Gargeya S."/>
            <person name="Fitzgerald M."/>
            <person name="Haas B."/>
            <person name="Abouelleil A."/>
            <person name="Alvarado L."/>
            <person name="Arachchi H.M."/>
            <person name="Berlin A.M."/>
            <person name="Chapman S.B."/>
            <person name="Goldberg J."/>
            <person name="Griggs A."/>
            <person name="Gujja S."/>
            <person name="Hansen M."/>
            <person name="Howarth C."/>
            <person name="Imamovic A."/>
            <person name="Larimer J."/>
            <person name="McCowen C."/>
            <person name="Montmayeur A."/>
            <person name="Murphy C."/>
            <person name="Neiman D."/>
            <person name="Pearson M."/>
            <person name="Priest M."/>
            <person name="Roberts A."/>
            <person name="Saif S."/>
            <person name="Shea T."/>
            <person name="Sisk P."/>
            <person name="Sykes S."/>
            <person name="Wortman J."/>
            <person name="Nusbaum C."/>
            <person name="Birren B."/>
        </authorList>
    </citation>
    <scope>NUCLEOTIDE SEQUENCE [LARGE SCALE GENOMIC DNA]</scope>
    <source>
        <strain evidence="2 3">CCUG 45783</strain>
    </source>
</reference>